<keyword evidence="1" id="KW-0472">Membrane</keyword>
<accession>A0A803QY50</accession>
<dbReference type="Gramene" id="novel_model_2797_5bd9a17a">
    <property type="protein sequence ID" value="cds.novel_model_2797_5bd9a17a"/>
    <property type="gene ID" value="novel_gene_1499_5bd9a17a"/>
</dbReference>
<keyword evidence="1" id="KW-1133">Transmembrane helix</keyword>
<keyword evidence="3" id="KW-1185">Reference proteome</keyword>
<feature type="transmembrane region" description="Helical" evidence="1">
    <location>
        <begin position="12"/>
        <end position="35"/>
    </location>
</feature>
<proteinExistence type="predicted"/>
<keyword evidence="1" id="KW-0812">Transmembrane</keyword>
<dbReference type="PANTHER" id="PTHR47290:SF4">
    <property type="entry name" value="RING FINGER PROTEIN"/>
    <property type="match status" value="1"/>
</dbReference>
<dbReference type="AlphaFoldDB" id="A0A803QY50"/>
<dbReference type="PANTHER" id="PTHR47290">
    <property type="entry name" value="RING FINGER PROTEIN"/>
    <property type="match status" value="1"/>
</dbReference>
<name>A0A803QY50_CANSA</name>
<evidence type="ECO:0000313" key="3">
    <source>
        <dbReference type="Proteomes" id="UP000596661"/>
    </source>
</evidence>
<dbReference type="Proteomes" id="UP000596661">
    <property type="component" value="Chromosome 4"/>
</dbReference>
<protein>
    <submittedName>
        <fullName evidence="2">Uncharacterized protein</fullName>
    </submittedName>
</protein>
<reference evidence="2" key="1">
    <citation type="submission" date="2018-11" db="EMBL/GenBank/DDBJ databases">
        <authorList>
            <person name="Grassa J C."/>
        </authorList>
    </citation>
    <scope>NUCLEOTIDE SEQUENCE [LARGE SCALE GENOMIC DNA]</scope>
</reference>
<evidence type="ECO:0000256" key="1">
    <source>
        <dbReference type="SAM" id="Phobius"/>
    </source>
</evidence>
<sequence>MYHIYRRNKSSSYYNILDVLGLLVCQLSVFLLIAIEDVLCVFKDVMVINGCFARVKMKQIEIRCRGQQVLPMLTLQQVRDNIWGPTVTTLLPDSSSSSTTDHLMVLHYARTP</sequence>
<dbReference type="EnsemblPlants" id="novel_model_2797_5bd9a17a">
    <property type="protein sequence ID" value="cds.novel_model_2797_5bd9a17a"/>
    <property type="gene ID" value="novel_gene_1499_5bd9a17a"/>
</dbReference>
<dbReference type="EMBL" id="UZAU01000362">
    <property type="status" value="NOT_ANNOTATED_CDS"/>
    <property type="molecule type" value="Genomic_DNA"/>
</dbReference>
<organism evidence="2 3">
    <name type="scientific">Cannabis sativa</name>
    <name type="common">Hemp</name>
    <name type="synonym">Marijuana</name>
    <dbReference type="NCBI Taxonomy" id="3483"/>
    <lineage>
        <taxon>Eukaryota</taxon>
        <taxon>Viridiplantae</taxon>
        <taxon>Streptophyta</taxon>
        <taxon>Embryophyta</taxon>
        <taxon>Tracheophyta</taxon>
        <taxon>Spermatophyta</taxon>
        <taxon>Magnoliopsida</taxon>
        <taxon>eudicotyledons</taxon>
        <taxon>Gunneridae</taxon>
        <taxon>Pentapetalae</taxon>
        <taxon>rosids</taxon>
        <taxon>fabids</taxon>
        <taxon>Rosales</taxon>
        <taxon>Cannabaceae</taxon>
        <taxon>Cannabis</taxon>
    </lineage>
</organism>
<evidence type="ECO:0000313" key="2">
    <source>
        <dbReference type="EnsemblPlants" id="cds.novel_model_2797_5bd9a17a"/>
    </source>
</evidence>
<reference evidence="2" key="2">
    <citation type="submission" date="2021-03" db="UniProtKB">
        <authorList>
            <consortium name="EnsemblPlants"/>
        </authorList>
    </citation>
    <scope>IDENTIFICATION</scope>
</reference>
<dbReference type="InterPro" id="IPR044171">
    <property type="entry name" value="LAX2-like"/>
</dbReference>